<feature type="domain" description="Ig-like" evidence="1">
    <location>
        <begin position="275"/>
        <end position="369"/>
    </location>
</feature>
<gene>
    <name evidence="2" type="ORF">MCOR_25275</name>
</gene>
<proteinExistence type="predicted"/>
<evidence type="ECO:0000259" key="1">
    <source>
        <dbReference type="PROSITE" id="PS50835"/>
    </source>
</evidence>
<dbReference type="InterPro" id="IPR007110">
    <property type="entry name" value="Ig-like_dom"/>
</dbReference>
<dbReference type="CDD" id="cd00096">
    <property type="entry name" value="Ig"/>
    <property type="match status" value="3"/>
</dbReference>
<dbReference type="InterPro" id="IPR003598">
    <property type="entry name" value="Ig_sub2"/>
</dbReference>
<dbReference type="PROSITE" id="PS50835">
    <property type="entry name" value="IG_LIKE"/>
    <property type="match status" value="4"/>
</dbReference>
<dbReference type="PANTHER" id="PTHR46013">
    <property type="entry name" value="VASCULAR CELL ADHESION MOLECULE 1"/>
    <property type="match status" value="1"/>
</dbReference>
<dbReference type="Pfam" id="PF13927">
    <property type="entry name" value="Ig_3"/>
    <property type="match status" value="2"/>
</dbReference>
<dbReference type="InterPro" id="IPR013098">
    <property type="entry name" value="Ig_I-set"/>
</dbReference>
<dbReference type="PANTHER" id="PTHR46013:SF7">
    <property type="entry name" value="IG-LIKE DOMAIN-CONTAINING PROTEIN"/>
    <property type="match status" value="1"/>
</dbReference>
<accession>A0A6J8C520</accession>
<organism evidence="2 3">
    <name type="scientific">Mytilus coruscus</name>
    <name type="common">Sea mussel</name>
    <dbReference type="NCBI Taxonomy" id="42192"/>
    <lineage>
        <taxon>Eukaryota</taxon>
        <taxon>Metazoa</taxon>
        <taxon>Spiralia</taxon>
        <taxon>Lophotrochozoa</taxon>
        <taxon>Mollusca</taxon>
        <taxon>Bivalvia</taxon>
        <taxon>Autobranchia</taxon>
        <taxon>Pteriomorphia</taxon>
        <taxon>Mytilida</taxon>
        <taxon>Mytiloidea</taxon>
        <taxon>Mytilidae</taxon>
        <taxon>Mytilinae</taxon>
        <taxon>Mytilus</taxon>
    </lineage>
</organism>
<dbReference type="EMBL" id="CACVKT020004461">
    <property type="protein sequence ID" value="CAC5390160.1"/>
    <property type="molecule type" value="Genomic_DNA"/>
</dbReference>
<evidence type="ECO:0000313" key="3">
    <source>
        <dbReference type="Proteomes" id="UP000507470"/>
    </source>
</evidence>
<dbReference type="Gene3D" id="2.60.40.10">
    <property type="entry name" value="Immunoglobulins"/>
    <property type="match status" value="4"/>
</dbReference>
<feature type="domain" description="Ig-like" evidence="1">
    <location>
        <begin position="72"/>
        <end position="166"/>
    </location>
</feature>
<dbReference type="SUPFAM" id="SSF48726">
    <property type="entry name" value="Immunoglobulin"/>
    <property type="match status" value="4"/>
</dbReference>
<dbReference type="SMART" id="SM00408">
    <property type="entry name" value="IGc2"/>
    <property type="match status" value="4"/>
</dbReference>
<evidence type="ECO:0000313" key="2">
    <source>
        <dbReference type="EMBL" id="CAC5390160.1"/>
    </source>
</evidence>
<dbReference type="Proteomes" id="UP000507470">
    <property type="component" value="Unassembled WGS sequence"/>
</dbReference>
<protein>
    <submittedName>
        <fullName evidence="2">HMCN</fullName>
    </submittedName>
</protein>
<sequence>MSALQLMLSEDLQVTDLLQDELFQWFMWKRSKLLDISQYEIGFCGITSRMYTGFFSNAFSFIAKVTFIKGVPVVQIPQSYYTNTYGKKVVIPCSIVSDSTVTGIYWKKYYKNRVVRINNGDKGYQGISPTSPSLIINFATSDDDGTYVCHAINAAGISTSNSATLRLNGECLDIDISPTIANITQGNNITIKCTVSGLPPATSIIWQFTPNGGNEHTSNIVDCDGKYTSGSLQNPSLTVTNFQSSDAGSYVCFATNAVGISSSNSPSQLSYASLPVVQIPQNNYIDTYGKKVVIPCSIVSDSTVTGIYWEKYYKNEVVRINNGDIGYQGITPTSPSLIINFATSDDDGTYTCHAINAAGKSTSNSTTLRLNGGVLDVSISPISATIINGQNQTINCIVTGKPPATSIIWEFTPNGDTHSLPILVEDSYGKYTGGSVHNPSLTITNFQPSDAGSYVCFAFNAVGVSSCIIPSVFEYTGTDVEISKRIDGMRLSGKNCRKTALSYSLLVYTAMRGSLSLEEEHSIILQEIAEAVFKVSDVIVSPLVDIIERKLLQIYLKRMENGTYQPRDDAVQKIIIRSFGNECIECLLKICSFDILFDHVRLRRENKDGDILEVDAYTLANAFFQRIQFDKGDAYLIGRYIRKFGEEIDRETLDLFVDILRQGDGDITFYHMDNFLDGLTKEGTDFKVFRKFPTLYDTFYRTVDKYKNTLLHFIVAFYTGSKKYKLYIQHFCKNKFDLLQFCNCDNYTAIDFASFLRRTEVIEFVICNINVNRQSMINRILETINIVVDESRILNTGVIDNLFNIPVNDIARGNTTDYTNIMLLIGKESET</sequence>
<feature type="domain" description="Ig-like" evidence="1">
    <location>
        <begin position="172"/>
        <end position="270"/>
    </location>
</feature>
<dbReference type="OrthoDB" id="6129563at2759"/>
<dbReference type="InterPro" id="IPR036179">
    <property type="entry name" value="Ig-like_dom_sf"/>
</dbReference>
<name>A0A6J8C520_MYTCO</name>
<dbReference type="AlphaFoldDB" id="A0A6J8C520"/>
<dbReference type="Pfam" id="PF07679">
    <property type="entry name" value="I-set"/>
    <property type="match status" value="1"/>
</dbReference>
<dbReference type="InterPro" id="IPR003599">
    <property type="entry name" value="Ig_sub"/>
</dbReference>
<dbReference type="InterPro" id="IPR013783">
    <property type="entry name" value="Ig-like_fold"/>
</dbReference>
<dbReference type="SMART" id="SM00409">
    <property type="entry name" value="IG"/>
    <property type="match status" value="4"/>
</dbReference>
<reference evidence="2 3" key="1">
    <citation type="submission" date="2020-06" db="EMBL/GenBank/DDBJ databases">
        <authorList>
            <person name="Li R."/>
            <person name="Bekaert M."/>
        </authorList>
    </citation>
    <scope>NUCLEOTIDE SEQUENCE [LARGE SCALE GENOMIC DNA]</scope>
    <source>
        <strain evidence="3">wild</strain>
    </source>
</reference>
<keyword evidence="3" id="KW-1185">Reference proteome</keyword>
<feature type="domain" description="Ig-like" evidence="1">
    <location>
        <begin position="375"/>
        <end position="458"/>
    </location>
</feature>